<comment type="subunit">
    <text evidence="3">Tetramer of two alpha and two beta subunits.</text>
</comment>
<dbReference type="OrthoDB" id="2275560at2759"/>
<dbReference type="InterPro" id="IPR016149">
    <property type="entry name" value="Casein_kin_II_reg-sub_N"/>
</dbReference>
<dbReference type="FunFam" id="1.10.1820.10:FF:000005">
    <property type="entry name" value="Casein kinase II subunit beta"/>
    <property type="match status" value="1"/>
</dbReference>
<dbReference type="Gene3D" id="1.10.1820.10">
    <property type="entry name" value="protein kinase ck2 holoenzyme, chain C, domain 1"/>
    <property type="match status" value="1"/>
</dbReference>
<dbReference type="SMART" id="SM01085">
    <property type="entry name" value="CK_II_beta"/>
    <property type="match status" value="1"/>
</dbReference>
<evidence type="ECO:0000313" key="5">
    <source>
        <dbReference type="Proteomes" id="UP000187283"/>
    </source>
</evidence>
<keyword evidence="5" id="KW-1185">Reference proteome</keyword>
<dbReference type="AlphaFoldDB" id="A0A1R1Y4B0"/>
<comment type="caution">
    <text evidence="4">The sequence shown here is derived from an EMBL/GenBank/DDBJ whole genome shotgun (WGS) entry which is preliminary data.</text>
</comment>
<dbReference type="Proteomes" id="UP000187283">
    <property type="component" value="Unassembled WGS sequence"/>
</dbReference>
<dbReference type="GO" id="GO:0016301">
    <property type="term" value="F:kinase activity"/>
    <property type="evidence" value="ECO:0007669"/>
    <property type="project" value="UniProtKB-KW"/>
</dbReference>
<accession>A0A1R1Y4B0</accession>
<reference evidence="4 5" key="1">
    <citation type="submission" date="2017-01" db="EMBL/GenBank/DDBJ databases">
        <authorList>
            <person name="Mah S.A."/>
            <person name="Swanson W.J."/>
            <person name="Moy G.W."/>
            <person name="Vacquier V.D."/>
        </authorList>
    </citation>
    <scope>NUCLEOTIDE SEQUENCE [LARGE SCALE GENOMIC DNA]</scope>
    <source>
        <strain evidence="4 5">GSMNP</strain>
    </source>
</reference>
<dbReference type="GO" id="GO:0034456">
    <property type="term" value="C:UTP-C complex"/>
    <property type="evidence" value="ECO:0007669"/>
    <property type="project" value="TreeGrafter"/>
</dbReference>
<dbReference type="SUPFAM" id="SSF57798">
    <property type="entry name" value="Casein kinase II beta subunit"/>
    <property type="match status" value="1"/>
</dbReference>
<protein>
    <recommendedName>
        <fullName evidence="3">Casein kinase II subunit beta</fullName>
        <shortName evidence="3">CK II beta</shortName>
    </recommendedName>
</protein>
<dbReference type="InterPro" id="IPR000704">
    <property type="entry name" value="Casein_kinase_II_reg-sub"/>
</dbReference>
<comment type="similarity">
    <text evidence="1 3">Belongs to the casein kinase 2 subunit beta family.</text>
</comment>
<name>A0A1R1Y4B0_9FUNG</name>
<dbReference type="GO" id="GO:0005956">
    <property type="term" value="C:protein kinase CK2 complex"/>
    <property type="evidence" value="ECO:0007669"/>
    <property type="project" value="UniProtKB-UniRule"/>
</dbReference>
<dbReference type="PANTHER" id="PTHR11740:SF0">
    <property type="entry name" value="CASEIN KINASE II SUBUNIT BETA"/>
    <property type="match status" value="1"/>
</dbReference>
<dbReference type="PRINTS" id="PR00472">
    <property type="entry name" value="CASNKINASEII"/>
</dbReference>
<dbReference type="GO" id="GO:0019887">
    <property type="term" value="F:protein kinase regulator activity"/>
    <property type="evidence" value="ECO:0007669"/>
    <property type="project" value="InterPro"/>
</dbReference>
<proteinExistence type="inferred from homology"/>
<dbReference type="STRING" id="133412.A0A1R1Y4B0"/>
<comment type="function">
    <text evidence="2 3">Regulatory subunit of casein kinase II/CK2. As part of the kinase complex regulates the basal catalytic activity of the alpha subunit a constitutively active serine/threonine-protein kinase that phosphorylates a large number of substrates containing acidic residues C-terminal to the phosphorylated serine or threonine.</text>
</comment>
<dbReference type="PANTHER" id="PTHR11740">
    <property type="entry name" value="CASEIN KINASE II SUBUNIT BETA"/>
    <property type="match status" value="1"/>
</dbReference>
<dbReference type="InterPro" id="IPR035991">
    <property type="entry name" value="Casein_kinase_II_beta-like"/>
</dbReference>
<dbReference type="Pfam" id="PF01214">
    <property type="entry name" value="CK_II_beta"/>
    <property type="match status" value="1"/>
</dbReference>
<keyword evidence="4" id="KW-0418">Kinase</keyword>
<sequence length="239" mass="27757">MFDRYNKGHEFFCEVDEDFIDDEFNLTGLSQMVNYYNEALDIILDIENDDEDKLDKNELPIVEMSADVLYGLIHARYILTRAGLQQMAEKYENSEFGTCPRYHCNFTPVLPYGRSDQPDRDVVRLFCPNCLDIYNCASSKYSLVDSAYFGTTFAHLFFDTFPEFLPQNKISLYVPKMFGFKISEYSKTGSRMLWLRQQPEGFNRQGLITLPENESTVENAENNNATVELDNKQEQGHDI</sequence>
<evidence type="ECO:0000313" key="4">
    <source>
        <dbReference type="EMBL" id="OMJ21689.1"/>
    </source>
</evidence>
<evidence type="ECO:0000256" key="1">
    <source>
        <dbReference type="ARBA" id="ARBA00006941"/>
    </source>
</evidence>
<dbReference type="GO" id="GO:0005737">
    <property type="term" value="C:cytoplasm"/>
    <property type="evidence" value="ECO:0007669"/>
    <property type="project" value="TreeGrafter"/>
</dbReference>
<organism evidence="4 5">
    <name type="scientific">Smittium culicis</name>
    <dbReference type="NCBI Taxonomy" id="133412"/>
    <lineage>
        <taxon>Eukaryota</taxon>
        <taxon>Fungi</taxon>
        <taxon>Fungi incertae sedis</taxon>
        <taxon>Zoopagomycota</taxon>
        <taxon>Kickxellomycotina</taxon>
        <taxon>Harpellomycetes</taxon>
        <taxon>Harpellales</taxon>
        <taxon>Legeriomycetaceae</taxon>
        <taxon>Smittium</taxon>
    </lineage>
</organism>
<keyword evidence="4" id="KW-0808">Transferase</keyword>
<dbReference type="Gene3D" id="2.20.25.20">
    <property type="match status" value="1"/>
</dbReference>
<dbReference type="FunFam" id="2.20.25.20:FF:000001">
    <property type="entry name" value="Casein kinase II subunit beta"/>
    <property type="match status" value="1"/>
</dbReference>
<gene>
    <name evidence="4" type="ORF">AYI70_g3314</name>
</gene>
<evidence type="ECO:0000256" key="3">
    <source>
        <dbReference type="RuleBase" id="RU361268"/>
    </source>
</evidence>
<evidence type="ECO:0000256" key="2">
    <source>
        <dbReference type="ARBA" id="ARBA00045899"/>
    </source>
</evidence>
<dbReference type="GO" id="GO:0006359">
    <property type="term" value="P:regulation of transcription by RNA polymerase III"/>
    <property type="evidence" value="ECO:0007669"/>
    <property type="project" value="TreeGrafter"/>
</dbReference>
<dbReference type="EMBL" id="LSSN01000939">
    <property type="protein sequence ID" value="OMJ21689.1"/>
    <property type="molecule type" value="Genomic_DNA"/>
</dbReference>